<keyword evidence="1" id="KW-0645">Protease</keyword>
<dbReference type="InterPro" id="IPR009003">
    <property type="entry name" value="Peptidase_S1_PA"/>
</dbReference>
<dbReference type="Gene3D" id="2.40.10.120">
    <property type="match status" value="1"/>
</dbReference>
<dbReference type="RefSeq" id="WP_135769876.1">
    <property type="nucleotide sequence ID" value="NZ_RQFT01000001.1"/>
</dbReference>
<dbReference type="PANTHER" id="PTHR22939">
    <property type="entry name" value="SERINE PROTEASE FAMILY S1C HTRA-RELATED"/>
    <property type="match status" value="1"/>
</dbReference>
<dbReference type="Pfam" id="PF13365">
    <property type="entry name" value="Trypsin_2"/>
    <property type="match status" value="1"/>
</dbReference>
<dbReference type="GO" id="GO:0004252">
    <property type="term" value="F:serine-type endopeptidase activity"/>
    <property type="evidence" value="ECO:0007669"/>
    <property type="project" value="InterPro"/>
</dbReference>
<sequence>MKYIFKIIVQILVIFQTNTIIAQSVSLDFDESVFINLSESIFNDVKNSIVIVSVKDGENANTEAQTSIELGVGVIYNKDGIVIINRYALRNHTSNLEITLADGKKYPSKLVTIDEKNNLAILRIPNNSDLKPTRLPKNLKLSIGQFLILISHNRKEKSQNVITFISKMNFSDEIYPQSNYLTKESLLISSRARIKPVPGLLFNIRGELVGFSYLYFEDEIFTNKFAMATYILELESILNELDELKGEN</sequence>
<reference evidence="1 2" key="1">
    <citation type="journal article" date="2019" name="PLoS Negl. Trop. Dis.">
        <title>Revisiting the worldwide diversity of Leptospira species in the environment.</title>
        <authorList>
            <person name="Vincent A.T."/>
            <person name="Schiettekatte O."/>
            <person name="Bourhy P."/>
            <person name="Veyrier F.J."/>
            <person name="Picardeau M."/>
        </authorList>
    </citation>
    <scope>NUCLEOTIDE SEQUENCE [LARGE SCALE GENOMIC DNA]</scope>
    <source>
        <strain evidence="1 2">201800273</strain>
    </source>
</reference>
<comment type="caution">
    <text evidence="1">The sequence shown here is derived from an EMBL/GenBank/DDBJ whole genome shotgun (WGS) entry which is preliminary data.</text>
</comment>
<evidence type="ECO:0000313" key="2">
    <source>
        <dbReference type="Proteomes" id="UP000297641"/>
    </source>
</evidence>
<gene>
    <name evidence="1" type="ORF">EHQ43_00565</name>
</gene>
<accession>A0A7I0IW01</accession>
<dbReference type="PRINTS" id="PR00834">
    <property type="entry name" value="PROTEASES2C"/>
</dbReference>
<protein>
    <submittedName>
        <fullName evidence="1">Serine protease</fullName>
    </submittedName>
</protein>
<dbReference type="EMBL" id="RQFT01000001">
    <property type="protein sequence ID" value="TGL09406.1"/>
    <property type="molecule type" value="Genomic_DNA"/>
</dbReference>
<dbReference type="SUPFAM" id="SSF50494">
    <property type="entry name" value="Trypsin-like serine proteases"/>
    <property type="match status" value="1"/>
</dbReference>
<organism evidence="1 2">
    <name type="scientific">Leptospira bouyouniensis</name>
    <dbReference type="NCBI Taxonomy" id="2484911"/>
    <lineage>
        <taxon>Bacteria</taxon>
        <taxon>Pseudomonadati</taxon>
        <taxon>Spirochaetota</taxon>
        <taxon>Spirochaetia</taxon>
        <taxon>Leptospirales</taxon>
        <taxon>Leptospiraceae</taxon>
        <taxon>Leptospira</taxon>
    </lineage>
</organism>
<dbReference type="GO" id="GO:0006508">
    <property type="term" value="P:proteolysis"/>
    <property type="evidence" value="ECO:0007669"/>
    <property type="project" value="UniProtKB-KW"/>
</dbReference>
<name>A0A7I0IW01_9LEPT</name>
<dbReference type="AlphaFoldDB" id="A0A7I0IW01"/>
<evidence type="ECO:0000313" key="1">
    <source>
        <dbReference type="EMBL" id="TGL09406.1"/>
    </source>
</evidence>
<dbReference type="InterPro" id="IPR001940">
    <property type="entry name" value="Peptidase_S1C"/>
</dbReference>
<dbReference type="Proteomes" id="UP000297641">
    <property type="component" value="Unassembled WGS sequence"/>
</dbReference>
<keyword evidence="1" id="KW-0378">Hydrolase</keyword>
<proteinExistence type="predicted"/>
<dbReference type="PANTHER" id="PTHR22939:SF129">
    <property type="entry name" value="SERINE PROTEASE HTRA2, MITOCHONDRIAL"/>
    <property type="match status" value="1"/>
</dbReference>